<dbReference type="Pfam" id="PF05426">
    <property type="entry name" value="Alginate_lyase"/>
    <property type="match status" value="1"/>
</dbReference>
<dbReference type="SUPFAM" id="SSF48230">
    <property type="entry name" value="Chondroitin AC/alginate lyase"/>
    <property type="match status" value="1"/>
</dbReference>
<evidence type="ECO:0000256" key="2">
    <source>
        <dbReference type="ARBA" id="ARBA00022729"/>
    </source>
</evidence>
<feature type="domain" description="Heparinase II/III-like C-terminal" evidence="7">
    <location>
        <begin position="430"/>
        <end position="640"/>
    </location>
</feature>
<sequence length="855" mass="92180">MQTSRTSIFLAVIAAGVTCAMAQSLTYTPQMSPANIAPTPATTAGSAAKVSGEPRMTKGHPCTLWDQQDIDDLKGRLADSKEMQDSLARLKRDLDKSLGQAITPVAQGGEPPTKEDYRRHRDSSATISDMGIGYVMTGNEEYGEYAKKLLLEYARGYKNMPHPKDWTEKRYRSAQDGRLTGQFLEDGFWLARAAFGADLIYNLKSWTPEERQQVKDFFADVASQFYHPVMTGNTYINATHNRAALCTSAVLMAGYATDNEDLVHIALYGEGGTKEAPTGGVLGTHFTSKCIRPDGLWVEGAPAYQAGIASCGLLNDAETLWHHGIDLYRYDNGALKRLLDSAIVLAYPTPRLDIPALHDSAPFELLPEADWQSNEVGMPYMYGYRRYQDPAYIPIVKNASKQLSMTIHAGPPSLFPELADSSAAVKRSAESANYFAVGYGVLRVPTPENWNQVLMEYGESGSHGHPSKLAIDIFAMNEVLSPFPGVIFPYNDPMDPKWYWTTLANCALTVDEKSQVFSGNIYKQPKGTPLPVAEQMVFAPAETMGMQRAWSDTLAVDKISQDRALFITPNYLADLFAAAGDKEHKYDLAWHFRGKLDVGLKMSPFTFPEPVNDGYNALGNPTRSEVTDQAWTANITTPGGKAARFFAAGGAPTEVVAADGHFRVKGKDEFPPTLLERRSGAKDVLFGSVIDFSCGASASVKEVKQSGGIAEGYGALEIQTATGNDVCFVSYRPAGVLKAAGIETDAVQAYSRIEAGAVTALYLAGGKSLKSGDGQISRSEPGLAYVEKDASGQFIVGNPSPTDAVVTVTLPALAGLVAHELHPDGTTGASVETGSGSGGIELKLKAGARVRFAKG</sequence>
<evidence type="ECO:0000256" key="5">
    <source>
        <dbReference type="SAM" id="SignalP"/>
    </source>
</evidence>
<dbReference type="AlphaFoldDB" id="A0A146G3L7"/>
<evidence type="ECO:0000256" key="4">
    <source>
        <dbReference type="SAM" id="MobiDB-lite"/>
    </source>
</evidence>
<dbReference type="Proteomes" id="UP000076023">
    <property type="component" value="Unassembled WGS sequence"/>
</dbReference>
<reference evidence="9" key="1">
    <citation type="journal article" date="2017" name="Genome Announc.">
        <title>Draft Genome Sequence of Terrimicrobium sacchariphilum NM-5T, a Facultative Anaerobic Soil Bacterium of the Class Spartobacteria.</title>
        <authorList>
            <person name="Qiu Y.L."/>
            <person name="Tourlousse D.M."/>
            <person name="Matsuura N."/>
            <person name="Ohashi A."/>
            <person name="Sekiguchi Y."/>
        </authorList>
    </citation>
    <scope>NUCLEOTIDE SEQUENCE [LARGE SCALE GENOMIC DNA]</scope>
    <source>
        <strain evidence="9">NM-5</strain>
    </source>
</reference>
<comment type="caution">
    <text evidence="8">The sequence shown here is derived from an EMBL/GenBank/DDBJ whole genome shotgun (WGS) entry which is preliminary data.</text>
</comment>
<proteinExistence type="predicted"/>
<evidence type="ECO:0000256" key="1">
    <source>
        <dbReference type="ARBA" id="ARBA00004196"/>
    </source>
</evidence>
<evidence type="ECO:0000259" key="6">
    <source>
        <dbReference type="Pfam" id="PF05426"/>
    </source>
</evidence>
<dbReference type="InterPro" id="IPR008397">
    <property type="entry name" value="Alginate_lyase_dom"/>
</dbReference>
<dbReference type="GO" id="GO:0016829">
    <property type="term" value="F:lyase activity"/>
    <property type="evidence" value="ECO:0007669"/>
    <property type="project" value="UniProtKB-KW"/>
</dbReference>
<evidence type="ECO:0000256" key="3">
    <source>
        <dbReference type="ARBA" id="ARBA00023239"/>
    </source>
</evidence>
<evidence type="ECO:0000313" key="9">
    <source>
        <dbReference type="Proteomes" id="UP000076023"/>
    </source>
</evidence>
<dbReference type="InParanoid" id="A0A146G3L7"/>
<dbReference type="GO" id="GO:0030313">
    <property type="term" value="C:cell envelope"/>
    <property type="evidence" value="ECO:0007669"/>
    <property type="project" value="UniProtKB-SubCell"/>
</dbReference>
<dbReference type="Gene3D" id="2.70.98.70">
    <property type="match status" value="1"/>
</dbReference>
<gene>
    <name evidence="8" type="ORF">TSACC_2638</name>
</gene>
<dbReference type="InterPro" id="IPR008929">
    <property type="entry name" value="Chondroitin_lyas"/>
</dbReference>
<protein>
    <submittedName>
        <fullName evidence="8">Heparinase II/III-like protein</fullName>
    </submittedName>
</protein>
<keyword evidence="2 5" id="KW-0732">Signal</keyword>
<dbReference type="Gene3D" id="1.50.10.100">
    <property type="entry name" value="Chondroitin AC/alginate lyase"/>
    <property type="match status" value="1"/>
</dbReference>
<dbReference type="GO" id="GO:0042597">
    <property type="term" value="C:periplasmic space"/>
    <property type="evidence" value="ECO:0007669"/>
    <property type="project" value="InterPro"/>
</dbReference>
<dbReference type="Pfam" id="PF07940">
    <property type="entry name" value="Hepar_II_III_C"/>
    <property type="match status" value="1"/>
</dbReference>
<keyword evidence="9" id="KW-1185">Reference proteome</keyword>
<organism evidence="8 9">
    <name type="scientific">Terrimicrobium sacchariphilum</name>
    <dbReference type="NCBI Taxonomy" id="690879"/>
    <lineage>
        <taxon>Bacteria</taxon>
        <taxon>Pseudomonadati</taxon>
        <taxon>Verrucomicrobiota</taxon>
        <taxon>Terrimicrobiia</taxon>
        <taxon>Terrimicrobiales</taxon>
        <taxon>Terrimicrobiaceae</taxon>
        <taxon>Terrimicrobium</taxon>
    </lineage>
</organism>
<feature type="compositionally biased region" description="Basic and acidic residues" evidence="4">
    <location>
        <begin position="112"/>
        <end position="122"/>
    </location>
</feature>
<accession>A0A146G3L7</accession>
<dbReference type="STRING" id="690879.TSACC_2638"/>
<evidence type="ECO:0000313" key="8">
    <source>
        <dbReference type="EMBL" id="GAT32240.1"/>
    </source>
</evidence>
<comment type="subcellular location">
    <subcellularLocation>
        <location evidence="1">Cell envelope</location>
    </subcellularLocation>
</comment>
<dbReference type="OrthoDB" id="9772435at2"/>
<keyword evidence="3" id="KW-0456">Lyase</keyword>
<dbReference type="RefSeq" id="WP_075078082.1">
    <property type="nucleotide sequence ID" value="NZ_BDCO01000002.1"/>
</dbReference>
<name>A0A146G3L7_TERSA</name>
<feature type="signal peptide" evidence="5">
    <location>
        <begin position="1"/>
        <end position="22"/>
    </location>
</feature>
<evidence type="ECO:0000259" key="7">
    <source>
        <dbReference type="Pfam" id="PF07940"/>
    </source>
</evidence>
<feature type="region of interest" description="Disordered" evidence="4">
    <location>
        <begin position="103"/>
        <end position="122"/>
    </location>
</feature>
<dbReference type="InterPro" id="IPR012480">
    <property type="entry name" value="Hepar_II_III_C"/>
</dbReference>
<dbReference type="EMBL" id="BDCO01000002">
    <property type="protein sequence ID" value="GAT32240.1"/>
    <property type="molecule type" value="Genomic_DNA"/>
</dbReference>
<feature type="domain" description="Alginate lyase" evidence="6">
    <location>
        <begin position="113"/>
        <end position="341"/>
    </location>
</feature>
<feature type="chain" id="PRO_5007524452" evidence="5">
    <location>
        <begin position="23"/>
        <end position="855"/>
    </location>
</feature>